<dbReference type="RefSeq" id="XP_016440319.1">
    <property type="nucleotide sequence ID" value="XM_016584833.1"/>
</dbReference>
<name>A0A1S3XKF3_TOBAC</name>
<evidence type="ECO:0000313" key="1">
    <source>
        <dbReference type="RefSeq" id="XP_016440319.1"/>
    </source>
</evidence>
<dbReference type="AlphaFoldDB" id="A0A1S3XKF3"/>
<organism evidence="1">
    <name type="scientific">Nicotiana tabacum</name>
    <name type="common">Common tobacco</name>
    <dbReference type="NCBI Taxonomy" id="4097"/>
    <lineage>
        <taxon>Eukaryota</taxon>
        <taxon>Viridiplantae</taxon>
        <taxon>Streptophyta</taxon>
        <taxon>Embryophyta</taxon>
        <taxon>Tracheophyta</taxon>
        <taxon>Spermatophyta</taxon>
        <taxon>Magnoliopsida</taxon>
        <taxon>eudicotyledons</taxon>
        <taxon>Gunneridae</taxon>
        <taxon>Pentapetalae</taxon>
        <taxon>asterids</taxon>
        <taxon>lamiids</taxon>
        <taxon>Solanales</taxon>
        <taxon>Solanaceae</taxon>
        <taxon>Nicotianoideae</taxon>
        <taxon>Nicotianeae</taxon>
        <taxon>Nicotiana</taxon>
    </lineage>
</organism>
<protein>
    <submittedName>
        <fullName evidence="1">Uncharacterized protein isoform X2</fullName>
    </submittedName>
</protein>
<accession>A0A1S3XKF3</accession>
<dbReference type="OrthoDB" id="10271230at2759"/>
<sequence length="134" mass="14909">MAFRLVGQMAALLGAPTTQIRKQLAAGRVLLGAPRTQMRYAGGDGRYIVIVRGAKLTGRVGYERVENGGYCQQFSSGQGGDFHPEVQAFYNGIVFGGLPTLFWANWQMWKIDQSSNEVYTERSMEIEKILKELS</sequence>
<proteinExistence type="predicted"/>
<gene>
    <name evidence="1" type="primary">LOC107766109</name>
</gene>
<reference evidence="1" key="1">
    <citation type="submission" date="2025-08" db="UniProtKB">
        <authorList>
            <consortium name="RefSeq"/>
        </authorList>
    </citation>
    <scope>IDENTIFICATION</scope>
</reference>